<name>A0AAD8W6I6_LOLMU</name>
<keyword evidence="3" id="KW-1185">Reference proteome</keyword>
<dbReference type="PANTHER" id="PTHR33116">
    <property type="entry name" value="REVERSE TRANSCRIPTASE ZINC-BINDING DOMAIN-CONTAINING PROTEIN-RELATED-RELATED"/>
    <property type="match status" value="1"/>
</dbReference>
<protein>
    <recommendedName>
        <fullName evidence="1">Reverse transcriptase domain-containing protein</fullName>
    </recommendedName>
</protein>
<dbReference type="Pfam" id="PF00078">
    <property type="entry name" value="RVT_1"/>
    <property type="match status" value="1"/>
</dbReference>
<dbReference type="PROSITE" id="PS50878">
    <property type="entry name" value="RT_POL"/>
    <property type="match status" value="1"/>
</dbReference>
<dbReference type="SUPFAM" id="SSF56672">
    <property type="entry name" value="DNA/RNA polymerases"/>
    <property type="match status" value="1"/>
</dbReference>
<dbReference type="EMBL" id="JAUUTY010000004">
    <property type="protein sequence ID" value="KAK1645586.1"/>
    <property type="molecule type" value="Genomic_DNA"/>
</dbReference>
<evidence type="ECO:0000313" key="2">
    <source>
        <dbReference type="EMBL" id="KAK1645586.1"/>
    </source>
</evidence>
<dbReference type="InterPro" id="IPR000477">
    <property type="entry name" value="RT_dom"/>
</dbReference>
<evidence type="ECO:0000259" key="1">
    <source>
        <dbReference type="PROSITE" id="PS50878"/>
    </source>
</evidence>
<proteinExistence type="predicted"/>
<reference evidence="2" key="1">
    <citation type="submission" date="2023-07" db="EMBL/GenBank/DDBJ databases">
        <title>A chromosome-level genome assembly of Lolium multiflorum.</title>
        <authorList>
            <person name="Chen Y."/>
            <person name="Copetti D."/>
            <person name="Kolliker R."/>
            <person name="Studer B."/>
        </authorList>
    </citation>
    <scope>NUCLEOTIDE SEQUENCE</scope>
    <source>
        <strain evidence="2">02402/16</strain>
        <tissue evidence="2">Leaf</tissue>
    </source>
</reference>
<feature type="domain" description="Reverse transcriptase" evidence="1">
    <location>
        <begin position="1"/>
        <end position="289"/>
    </location>
</feature>
<comment type="caution">
    <text evidence="2">The sequence shown here is derived from an EMBL/GenBank/DDBJ whole genome shotgun (WGS) entry which is preliminary data.</text>
</comment>
<dbReference type="AlphaFoldDB" id="A0AAD8W6I6"/>
<organism evidence="2 3">
    <name type="scientific">Lolium multiflorum</name>
    <name type="common">Italian ryegrass</name>
    <name type="synonym">Lolium perenne subsp. multiflorum</name>
    <dbReference type="NCBI Taxonomy" id="4521"/>
    <lineage>
        <taxon>Eukaryota</taxon>
        <taxon>Viridiplantae</taxon>
        <taxon>Streptophyta</taxon>
        <taxon>Embryophyta</taxon>
        <taxon>Tracheophyta</taxon>
        <taxon>Spermatophyta</taxon>
        <taxon>Magnoliopsida</taxon>
        <taxon>Liliopsida</taxon>
        <taxon>Poales</taxon>
        <taxon>Poaceae</taxon>
        <taxon>BOP clade</taxon>
        <taxon>Pooideae</taxon>
        <taxon>Poodae</taxon>
        <taxon>Poeae</taxon>
        <taxon>Poeae Chloroplast Group 2 (Poeae type)</taxon>
        <taxon>Loliodinae</taxon>
        <taxon>Loliinae</taxon>
        <taxon>Lolium</taxon>
    </lineage>
</organism>
<accession>A0AAD8W6I6</accession>
<sequence length="333" mass="38163">MVEGLEQKYRTELRNLKKDLMEEYDFLDIKYESEELSPDELLRLKNIYAEMHNLWLKEEVKAKQRSRDRDIKEEDRNTTYFHTVANQRRRKMLVHSLDGPDGPITEEAEMLELATSFYKELFKKEVPSGYRLAEDFYSSSECVTDEQNKGLEAPFSEEEVKKAIFDSYSDGAPGPDGKGLRQGDPLSPLLFNLVVDVLTRMLIKASNANLIRGLCSNLCPGGIICLQYADDTILFSEKDPVLASNLKVVLTCFEQVSGMRINYEKSELIPLGVSEEEINSYIDILGCALGKFPIKYLVRRWKIIFKDHMLPLVDHFCDLTLKETLANFCIEGG</sequence>
<dbReference type="InterPro" id="IPR043502">
    <property type="entry name" value="DNA/RNA_pol_sf"/>
</dbReference>
<gene>
    <name evidence="2" type="ORF">QYE76_063391</name>
</gene>
<dbReference type="Proteomes" id="UP001231189">
    <property type="component" value="Unassembled WGS sequence"/>
</dbReference>
<evidence type="ECO:0000313" key="3">
    <source>
        <dbReference type="Proteomes" id="UP001231189"/>
    </source>
</evidence>
<dbReference type="PANTHER" id="PTHR33116:SF87">
    <property type="entry name" value="OS01G0158850 PROTEIN"/>
    <property type="match status" value="1"/>
</dbReference>